<name>A0A5C5G0H4_9BASI</name>
<dbReference type="AlphaFoldDB" id="A0A5C5G0H4"/>
<evidence type="ECO:0000256" key="17">
    <source>
        <dbReference type="PROSITE-ProRule" id="PRU00552"/>
    </source>
</evidence>
<keyword evidence="6 18" id="KW-0547">Nucleotide-binding</keyword>
<feature type="domain" description="Helicase C-terminal" evidence="21">
    <location>
        <begin position="311"/>
        <end position="482"/>
    </location>
</feature>
<dbReference type="CDD" id="cd17963">
    <property type="entry name" value="DEADc_DDX19_DDX25"/>
    <property type="match status" value="1"/>
</dbReference>
<evidence type="ECO:0000256" key="2">
    <source>
        <dbReference type="ARBA" id="ARBA00004496"/>
    </source>
</evidence>
<evidence type="ECO:0000256" key="18">
    <source>
        <dbReference type="RuleBase" id="RU000492"/>
    </source>
</evidence>
<dbReference type="InterPro" id="IPR011545">
    <property type="entry name" value="DEAD/DEAH_box_helicase_dom"/>
</dbReference>
<evidence type="ECO:0000256" key="7">
    <source>
        <dbReference type="ARBA" id="ARBA00022801"/>
    </source>
</evidence>
<evidence type="ECO:0000256" key="4">
    <source>
        <dbReference type="ARBA" id="ARBA00012552"/>
    </source>
</evidence>
<evidence type="ECO:0000256" key="12">
    <source>
        <dbReference type="ARBA" id="ARBA00023242"/>
    </source>
</evidence>
<evidence type="ECO:0000256" key="15">
    <source>
        <dbReference type="ARBA" id="ARBA00039604"/>
    </source>
</evidence>
<dbReference type="SMART" id="SM00487">
    <property type="entry name" value="DEXDc"/>
    <property type="match status" value="1"/>
</dbReference>
<sequence length="489" mass="53909">MASDAVQSLASRLGAAAVADDHQAATSSSPEPQASTSAPVPAPEQAQEQQQQAEGEEPQGDAPQASALLENLSHEVQVTLADQQTDPNSPLYSAKSFEDLNLHPNLLKGVYKMGFHKPSKIQEKALPLLLQNPARNMIGQSQSGTGKTAAFALTMLSRVDFDLKAPQAICIAPSRELAIQILNVVQKMGQYTPVECFFAGKDSYQKGMPKLTQQIIIGTPGTMIDMVTKARVLDLKEVKVFVLDEADNMLESGSMGDQSISLKNLITKMAKNPQIVLFSATFADVVRTFAVRFAPQANEIRLKQEELSLDAIKQFFMDCDNEEHKYEVLVELYNLLTIGQSIIFVKRRDTADEIARRMTAEGHKVTSLHGKLETTERDAIMESFRDGKTKVLITTNVIARGIDISQVNMVVNYDLPLDAQGRPDPETYLHRIGRTGRFGRQGVSINFVHDRRSFEHMEAIRKALGKPIVRVDTADFEQMEATLKAALKG</sequence>
<organism evidence="23 24">
    <name type="scientific">Rhodotorula diobovata</name>
    <dbReference type="NCBI Taxonomy" id="5288"/>
    <lineage>
        <taxon>Eukaryota</taxon>
        <taxon>Fungi</taxon>
        <taxon>Dikarya</taxon>
        <taxon>Basidiomycota</taxon>
        <taxon>Pucciniomycotina</taxon>
        <taxon>Microbotryomycetes</taxon>
        <taxon>Sporidiobolales</taxon>
        <taxon>Sporidiobolaceae</taxon>
        <taxon>Rhodotorula</taxon>
    </lineage>
</organism>
<evidence type="ECO:0000313" key="23">
    <source>
        <dbReference type="EMBL" id="TNY21959.1"/>
    </source>
</evidence>
<evidence type="ECO:0000256" key="13">
    <source>
        <dbReference type="ARBA" id="ARBA00038143"/>
    </source>
</evidence>
<keyword evidence="11" id="KW-0811">Translocation</keyword>
<evidence type="ECO:0000256" key="8">
    <source>
        <dbReference type="ARBA" id="ARBA00022806"/>
    </source>
</evidence>
<accession>A0A5C5G0H4</accession>
<keyword evidence="5" id="KW-0963">Cytoplasm</keyword>
<dbReference type="GO" id="GO:0031965">
    <property type="term" value="C:nuclear membrane"/>
    <property type="evidence" value="ECO:0007669"/>
    <property type="project" value="UniProtKB-SubCell"/>
</dbReference>
<dbReference type="SUPFAM" id="SSF52540">
    <property type="entry name" value="P-loop containing nucleoside triphosphate hydrolases"/>
    <property type="match status" value="1"/>
</dbReference>
<dbReference type="Pfam" id="PF00270">
    <property type="entry name" value="DEAD"/>
    <property type="match status" value="1"/>
</dbReference>
<dbReference type="CDD" id="cd18787">
    <property type="entry name" value="SF2_C_DEAD"/>
    <property type="match status" value="1"/>
</dbReference>
<dbReference type="Pfam" id="PF00271">
    <property type="entry name" value="Helicase_C"/>
    <property type="match status" value="1"/>
</dbReference>
<dbReference type="OrthoDB" id="10265785at2759"/>
<evidence type="ECO:0000259" key="22">
    <source>
        <dbReference type="PROSITE" id="PS51195"/>
    </source>
</evidence>
<evidence type="ECO:0000256" key="19">
    <source>
        <dbReference type="SAM" id="MobiDB-lite"/>
    </source>
</evidence>
<feature type="compositionally biased region" description="Polar residues" evidence="19">
    <location>
        <begin position="1"/>
        <end position="10"/>
    </location>
</feature>
<dbReference type="PROSITE" id="PS51195">
    <property type="entry name" value="Q_MOTIF"/>
    <property type="match status" value="1"/>
</dbReference>
<evidence type="ECO:0000256" key="6">
    <source>
        <dbReference type="ARBA" id="ARBA00022741"/>
    </source>
</evidence>
<dbReference type="Proteomes" id="UP000311382">
    <property type="component" value="Unassembled WGS sequence"/>
</dbReference>
<gene>
    <name evidence="23" type="ORF">DMC30DRAFT_421359</name>
</gene>
<dbReference type="GO" id="GO:0003724">
    <property type="term" value="F:RNA helicase activity"/>
    <property type="evidence" value="ECO:0007669"/>
    <property type="project" value="UniProtKB-EC"/>
</dbReference>
<dbReference type="FunFam" id="3.40.50.300:FF:000318">
    <property type="entry name" value="ATP-dependent RNA helicase DDX19B"/>
    <property type="match status" value="1"/>
</dbReference>
<feature type="compositionally biased region" description="Low complexity" evidence="19">
    <location>
        <begin position="43"/>
        <end position="53"/>
    </location>
</feature>
<evidence type="ECO:0000256" key="5">
    <source>
        <dbReference type="ARBA" id="ARBA00022490"/>
    </source>
</evidence>
<dbReference type="PANTHER" id="PTHR47958">
    <property type="entry name" value="ATP-DEPENDENT RNA HELICASE DBP3"/>
    <property type="match status" value="1"/>
</dbReference>
<keyword evidence="10" id="KW-0694">RNA-binding</keyword>
<reference evidence="23 24" key="1">
    <citation type="submission" date="2019-03" db="EMBL/GenBank/DDBJ databases">
        <title>Rhodosporidium diobovatum UCD-FST 08-225 genome sequencing, assembly, and annotation.</title>
        <authorList>
            <person name="Fakankun I.U."/>
            <person name="Fristensky B."/>
            <person name="Levin D.B."/>
        </authorList>
    </citation>
    <scope>NUCLEOTIDE SEQUENCE [LARGE SCALE GENOMIC DNA]</scope>
    <source>
        <strain evidence="23 24">UCD-FST 08-225</strain>
    </source>
</reference>
<keyword evidence="11" id="KW-0906">Nuclear pore complex</keyword>
<evidence type="ECO:0000259" key="21">
    <source>
        <dbReference type="PROSITE" id="PS51194"/>
    </source>
</evidence>
<keyword evidence="12" id="KW-0539">Nucleus</keyword>
<feature type="region of interest" description="Disordered" evidence="19">
    <location>
        <begin position="1"/>
        <end position="62"/>
    </location>
</feature>
<feature type="short sequence motif" description="Q motif" evidence="17">
    <location>
        <begin position="95"/>
        <end position="123"/>
    </location>
</feature>
<dbReference type="InterPro" id="IPR014001">
    <property type="entry name" value="Helicase_ATP-bd"/>
</dbReference>
<feature type="domain" description="Helicase ATP-binding" evidence="20">
    <location>
        <begin position="128"/>
        <end position="300"/>
    </location>
</feature>
<dbReference type="GO" id="GO:0003723">
    <property type="term" value="F:RNA binding"/>
    <property type="evidence" value="ECO:0007669"/>
    <property type="project" value="UniProtKB-KW"/>
</dbReference>
<dbReference type="GO" id="GO:0005524">
    <property type="term" value="F:ATP binding"/>
    <property type="evidence" value="ECO:0007669"/>
    <property type="project" value="UniProtKB-KW"/>
</dbReference>
<comment type="subcellular location">
    <subcellularLocation>
        <location evidence="2">Cytoplasm</location>
    </subcellularLocation>
    <subcellularLocation>
        <location evidence="1">Nucleus membrane</location>
        <topology evidence="1">Peripheral membrane protein</topology>
        <orientation evidence="1">Cytoplasmic side</orientation>
    </subcellularLocation>
    <subcellularLocation>
        <location evidence="3">Nucleus</location>
        <location evidence="3">Nuclear pore complex</location>
    </subcellularLocation>
</comment>
<dbReference type="GO" id="GO:0016787">
    <property type="term" value="F:hydrolase activity"/>
    <property type="evidence" value="ECO:0007669"/>
    <property type="project" value="UniProtKB-KW"/>
</dbReference>
<dbReference type="PROSITE" id="PS51194">
    <property type="entry name" value="HELICASE_CTER"/>
    <property type="match status" value="1"/>
</dbReference>
<evidence type="ECO:0000256" key="10">
    <source>
        <dbReference type="ARBA" id="ARBA00022884"/>
    </source>
</evidence>
<dbReference type="InterPro" id="IPR027417">
    <property type="entry name" value="P-loop_NTPase"/>
</dbReference>
<keyword evidence="11" id="KW-0509">mRNA transport</keyword>
<evidence type="ECO:0000259" key="20">
    <source>
        <dbReference type="PROSITE" id="PS51192"/>
    </source>
</evidence>
<dbReference type="InterPro" id="IPR014014">
    <property type="entry name" value="RNA_helicase_DEAD_Q_motif"/>
</dbReference>
<evidence type="ECO:0000256" key="11">
    <source>
        <dbReference type="ARBA" id="ARBA00023132"/>
    </source>
</evidence>
<dbReference type="PROSITE" id="PS00039">
    <property type="entry name" value="DEAD_ATP_HELICASE"/>
    <property type="match status" value="1"/>
</dbReference>
<evidence type="ECO:0000256" key="14">
    <source>
        <dbReference type="ARBA" id="ARBA00039326"/>
    </source>
</evidence>
<feature type="domain" description="DEAD-box RNA helicase Q" evidence="22">
    <location>
        <begin position="95"/>
        <end position="123"/>
    </location>
</feature>
<keyword evidence="11" id="KW-0813">Transport</keyword>
<comment type="similarity">
    <text evidence="13">Belongs to the DEAD box helicase family. DDX19/DBP5 subfamily.</text>
</comment>
<evidence type="ECO:0000256" key="1">
    <source>
        <dbReference type="ARBA" id="ARBA00004335"/>
    </source>
</evidence>
<evidence type="ECO:0000256" key="3">
    <source>
        <dbReference type="ARBA" id="ARBA00004567"/>
    </source>
</evidence>
<dbReference type="SMART" id="SM00490">
    <property type="entry name" value="HELICc"/>
    <property type="match status" value="1"/>
</dbReference>
<dbReference type="InterPro" id="IPR001650">
    <property type="entry name" value="Helicase_C-like"/>
</dbReference>
<dbReference type="GO" id="GO:0005643">
    <property type="term" value="C:nuclear pore"/>
    <property type="evidence" value="ECO:0007669"/>
    <property type="project" value="UniProtKB-SubCell"/>
</dbReference>
<dbReference type="GO" id="GO:0005737">
    <property type="term" value="C:cytoplasm"/>
    <property type="evidence" value="ECO:0007669"/>
    <property type="project" value="UniProtKB-SubCell"/>
</dbReference>
<dbReference type="Gene3D" id="3.40.50.300">
    <property type="entry name" value="P-loop containing nucleotide triphosphate hydrolases"/>
    <property type="match status" value="2"/>
</dbReference>
<evidence type="ECO:0000313" key="24">
    <source>
        <dbReference type="Proteomes" id="UP000311382"/>
    </source>
</evidence>
<dbReference type="EMBL" id="SOZI01000033">
    <property type="protein sequence ID" value="TNY21959.1"/>
    <property type="molecule type" value="Genomic_DNA"/>
</dbReference>
<dbReference type="EC" id="3.6.4.13" evidence="4"/>
<dbReference type="STRING" id="5288.A0A5C5G0H4"/>
<evidence type="ECO:0000256" key="9">
    <source>
        <dbReference type="ARBA" id="ARBA00022840"/>
    </source>
</evidence>
<feature type="compositionally biased region" description="Polar residues" evidence="19">
    <location>
        <begin position="26"/>
        <end position="38"/>
    </location>
</feature>
<protein>
    <recommendedName>
        <fullName evidence="14">ATP-dependent RNA helicase DBP5</fullName>
        <ecNumber evidence="4">3.6.4.13</ecNumber>
    </recommendedName>
    <alternativeName>
        <fullName evidence="15">ATP-dependent RNA helicase dbp5</fullName>
    </alternativeName>
</protein>
<evidence type="ECO:0000256" key="16">
    <source>
        <dbReference type="ARBA" id="ARBA00047984"/>
    </source>
</evidence>
<keyword evidence="24" id="KW-1185">Reference proteome</keyword>
<keyword evidence="8 18" id="KW-0347">Helicase</keyword>
<comment type="caution">
    <text evidence="23">The sequence shown here is derived from an EMBL/GenBank/DDBJ whole genome shotgun (WGS) entry which is preliminary data.</text>
</comment>
<dbReference type="PROSITE" id="PS51192">
    <property type="entry name" value="HELICASE_ATP_BIND_1"/>
    <property type="match status" value="1"/>
</dbReference>
<dbReference type="InterPro" id="IPR000629">
    <property type="entry name" value="RNA-helicase_DEAD-box_CS"/>
</dbReference>
<keyword evidence="11" id="KW-0653">Protein transport</keyword>
<comment type="catalytic activity">
    <reaction evidence="16">
        <text>ATP + H2O = ADP + phosphate + H(+)</text>
        <dbReference type="Rhea" id="RHEA:13065"/>
        <dbReference type="ChEBI" id="CHEBI:15377"/>
        <dbReference type="ChEBI" id="CHEBI:15378"/>
        <dbReference type="ChEBI" id="CHEBI:30616"/>
        <dbReference type="ChEBI" id="CHEBI:43474"/>
        <dbReference type="ChEBI" id="CHEBI:456216"/>
        <dbReference type="EC" id="3.6.4.13"/>
    </reaction>
</comment>
<proteinExistence type="inferred from homology"/>
<keyword evidence="9 18" id="KW-0067">ATP-binding</keyword>
<dbReference type="FunFam" id="3.40.50.300:FF:000849">
    <property type="entry name" value="ATP-dependent RNA helicase DBP5"/>
    <property type="match status" value="1"/>
</dbReference>
<keyword evidence="7 18" id="KW-0378">Hydrolase</keyword>